<keyword evidence="2" id="KW-0677">Repeat</keyword>
<evidence type="ECO:0000313" key="7">
    <source>
        <dbReference type="EMBL" id="MPY38833.1"/>
    </source>
</evidence>
<proteinExistence type="predicted"/>
<keyword evidence="8" id="KW-1185">Reference proteome</keyword>
<dbReference type="Pfam" id="PF00005">
    <property type="entry name" value="ABC_tran"/>
    <property type="match status" value="2"/>
</dbReference>
<dbReference type="CDD" id="cd03215">
    <property type="entry name" value="ABC_Carb_Monos_II"/>
    <property type="match status" value="1"/>
</dbReference>
<dbReference type="OrthoDB" id="8039522at2"/>
<feature type="region of interest" description="Disordered" evidence="5">
    <location>
        <begin position="249"/>
        <end position="276"/>
    </location>
</feature>
<evidence type="ECO:0000256" key="3">
    <source>
        <dbReference type="ARBA" id="ARBA00022741"/>
    </source>
</evidence>
<feature type="domain" description="ABC transporter" evidence="6">
    <location>
        <begin position="272"/>
        <end position="516"/>
    </location>
</feature>
<keyword evidence="3" id="KW-0547">Nucleotide-binding</keyword>
<dbReference type="InterPro" id="IPR027417">
    <property type="entry name" value="P-loop_NTPase"/>
</dbReference>
<evidence type="ECO:0000313" key="8">
    <source>
        <dbReference type="Proteomes" id="UP000326979"/>
    </source>
</evidence>
<evidence type="ECO:0000256" key="5">
    <source>
        <dbReference type="SAM" id="MobiDB-lite"/>
    </source>
</evidence>
<dbReference type="PROSITE" id="PS50893">
    <property type="entry name" value="ABC_TRANSPORTER_2"/>
    <property type="match status" value="2"/>
</dbReference>
<reference evidence="7 8" key="1">
    <citation type="submission" date="2019-07" db="EMBL/GenBank/DDBJ databases">
        <title>New species of Amycolatopsis and Streptomyces.</title>
        <authorList>
            <person name="Duangmal K."/>
            <person name="Teo W.F.A."/>
            <person name="Lipun K."/>
        </authorList>
    </citation>
    <scope>NUCLEOTIDE SEQUENCE [LARGE SCALE GENOMIC DNA]</scope>
    <source>
        <strain evidence="7 8">TISTR 2346</strain>
    </source>
</reference>
<organism evidence="7 8">
    <name type="scientific">Streptomyces phyllanthi</name>
    <dbReference type="NCBI Taxonomy" id="1803180"/>
    <lineage>
        <taxon>Bacteria</taxon>
        <taxon>Bacillati</taxon>
        <taxon>Actinomycetota</taxon>
        <taxon>Actinomycetes</taxon>
        <taxon>Kitasatosporales</taxon>
        <taxon>Streptomycetaceae</taxon>
        <taxon>Streptomyces</taxon>
    </lineage>
</organism>
<protein>
    <submittedName>
        <fullName evidence="7">Sugar ABC transporter ATP-binding protein</fullName>
    </submittedName>
</protein>
<sequence>MNVLETSGVHRSYGGVVALRPMDFSVAPGTVHALLGENGAGKSTLVKILAGAVEPDGGRILLDGVPVRFSDTADAARHGVAVVSQELNLFPDLDVLANLFTKRERLRRGVLFDRRAMAARAEPVLAELGLDVPLRAPVGELTLAQRQLVEIAKALLTEPRVLILDEPTSALDDSGSRRLLDVLDVLRRRQVAVVFVSHLLEEVMQLSDQVTILRDGQVVMAGADRAGLTIDGIVRAMLGDKLLAETELASHTQGPAPDPAPHPASAPASAPPSAAGLEVHGVTVPGVLDGVSLTARVGEIVGLAGVAGAGHQALLEVISGVRTASAAKLRLPHRASAGAPPRSLRQAVRRGVAVVSGDRRLGLMPDKPIWQNVAQVRSVALARDGALLRRSELRRRAADRVARLAVRTSGVEQPAGLLSGGNQQKVVLAKWLEAAPSTLLLDDPTRGVDVGAKAEMHELIRHACGDAAVLLCSTDLDELTSLCHRVLVFRRGRVAAELSGPELNRHRLLTEMNTAD</sequence>
<feature type="domain" description="ABC transporter" evidence="6">
    <location>
        <begin position="4"/>
        <end position="240"/>
    </location>
</feature>
<evidence type="ECO:0000256" key="1">
    <source>
        <dbReference type="ARBA" id="ARBA00022448"/>
    </source>
</evidence>
<evidence type="ECO:0000256" key="2">
    <source>
        <dbReference type="ARBA" id="ARBA00022737"/>
    </source>
</evidence>
<evidence type="ECO:0000256" key="4">
    <source>
        <dbReference type="ARBA" id="ARBA00022840"/>
    </source>
</evidence>
<dbReference type="PANTHER" id="PTHR43790:SF9">
    <property type="entry name" value="GALACTOFURANOSE TRANSPORTER ATP-BINDING PROTEIN YTFR"/>
    <property type="match status" value="1"/>
</dbReference>
<accession>A0A5N8VUA3</accession>
<keyword evidence="4 7" id="KW-0067">ATP-binding</keyword>
<dbReference type="Gene3D" id="3.40.50.300">
    <property type="entry name" value="P-loop containing nucleotide triphosphate hydrolases"/>
    <property type="match status" value="2"/>
</dbReference>
<dbReference type="RefSeq" id="WP_152779786.1">
    <property type="nucleotide sequence ID" value="NZ_JBHUMN010000004.1"/>
</dbReference>
<dbReference type="SUPFAM" id="SSF52540">
    <property type="entry name" value="P-loop containing nucleoside triphosphate hydrolases"/>
    <property type="match status" value="2"/>
</dbReference>
<name>A0A5N8VUA3_9ACTN</name>
<feature type="compositionally biased region" description="Low complexity" evidence="5">
    <location>
        <begin position="265"/>
        <end position="275"/>
    </location>
</feature>
<dbReference type="PROSITE" id="PS00211">
    <property type="entry name" value="ABC_TRANSPORTER_1"/>
    <property type="match status" value="1"/>
</dbReference>
<dbReference type="CDD" id="cd03216">
    <property type="entry name" value="ABC_Carb_Monos_I"/>
    <property type="match status" value="1"/>
</dbReference>
<dbReference type="AlphaFoldDB" id="A0A5N8VUA3"/>
<dbReference type="InterPro" id="IPR050107">
    <property type="entry name" value="ABC_carbohydrate_import_ATPase"/>
</dbReference>
<dbReference type="InterPro" id="IPR003439">
    <property type="entry name" value="ABC_transporter-like_ATP-bd"/>
</dbReference>
<gene>
    <name evidence="7" type="ORF">FNH04_02355</name>
</gene>
<dbReference type="Proteomes" id="UP000326979">
    <property type="component" value="Unassembled WGS sequence"/>
</dbReference>
<evidence type="ECO:0000259" key="6">
    <source>
        <dbReference type="PROSITE" id="PS50893"/>
    </source>
</evidence>
<dbReference type="InterPro" id="IPR017871">
    <property type="entry name" value="ABC_transporter-like_CS"/>
</dbReference>
<dbReference type="PANTHER" id="PTHR43790">
    <property type="entry name" value="CARBOHYDRATE TRANSPORT ATP-BINDING PROTEIN MG119-RELATED"/>
    <property type="match status" value="1"/>
</dbReference>
<dbReference type="GO" id="GO:0016887">
    <property type="term" value="F:ATP hydrolysis activity"/>
    <property type="evidence" value="ECO:0007669"/>
    <property type="project" value="InterPro"/>
</dbReference>
<dbReference type="SMART" id="SM00382">
    <property type="entry name" value="AAA"/>
    <property type="match status" value="2"/>
</dbReference>
<dbReference type="InterPro" id="IPR003593">
    <property type="entry name" value="AAA+_ATPase"/>
</dbReference>
<comment type="caution">
    <text evidence="7">The sequence shown here is derived from an EMBL/GenBank/DDBJ whole genome shotgun (WGS) entry which is preliminary data.</text>
</comment>
<keyword evidence="1" id="KW-0813">Transport</keyword>
<dbReference type="EMBL" id="VJZE01000006">
    <property type="protein sequence ID" value="MPY38833.1"/>
    <property type="molecule type" value="Genomic_DNA"/>
</dbReference>
<dbReference type="GO" id="GO:0005524">
    <property type="term" value="F:ATP binding"/>
    <property type="evidence" value="ECO:0007669"/>
    <property type="project" value="UniProtKB-KW"/>
</dbReference>